<comment type="similarity">
    <text evidence="1">Belongs to the thioredoxin family. DsbA subfamily.</text>
</comment>
<feature type="region of interest" description="Disordered" evidence="6">
    <location>
        <begin position="45"/>
        <end position="114"/>
    </location>
</feature>
<dbReference type="SUPFAM" id="SSF52833">
    <property type="entry name" value="Thioredoxin-like"/>
    <property type="match status" value="1"/>
</dbReference>
<evidence type="ECO:0000256" key="3">
    <source>
        <dbReference type="ARBA" id="ARBA00023002"/>
    </source>
</evidence>
<evidence type="ECO:0000256" key="1">
    <source>
        <dbReference type="ARBA" id="ARBA00005791"/>
    </source>
</evidence>
<keyword evidence="5" id="KW-0676">Redox-active center</keyword>
<dbReference type="PANTHER" id="PTHR13887">
    <property type="entry name" value="GLUTATHIONE S-TRANSFERASE KAPPA"/>
    <property type="match status" value="1"/>
</dbReference>
<name>A0A0W8I0F1_9MICO</name>
<dbReference type="STRING" id="767452.AVL62_12405"/>
<reference evidence="9 10" key="1">
    <citation type="submission" date="2015-12" db="EMBL/GenBank/DDBJ databases">
        <title>Serinicoccus chungangenesis strain CD08_5 genome sequencing and assembly.</title>
        <authorList>
            <person name="Chander A.M."/>
            <person name="Kaur G."/>
            <person name="Nair G.R."/>
            <person name="Dhawan D.K."/>
            <person name="Kochhar R.K."/>
            <person name="Mayilraj S."/>
            <person name="Bhadada S.K."/>
        </authorList>
    </citation>
    <scope>NUCLEOTIDE SEQUENCE [LARGE SCALE GENOMIC DNA]</scope>
    <source>
        <strain evidence="9 10">CD08_5</strain>
    </source>
</reference>
<keyword evidence="3" id="KW-0560">Oxidoreductase</keyword>
<dbReference type="InterPro" id="IPR036249">
    <property type="entry name" value="Thioredoxin-like_sf"/>
</dbReference>
<dbReference type="Proteomes" id="UP000054837">
    <property type="component" value="Unassembled WGS sequence"/>
</dbReference>
<dbReference type="Gene3D" id="3.40.30.10">
    <property type="entry name" value="Glutaredoxin"/>
    <property type="match status" value="1"/>
</dbReference>
<evidence type="ECO:0000256" key="5">
    <source>
        <dbReference type="ARBA" id="ARBA00023284"/>
    </source>
</evidence>
<dbReference type="AlphaFoldDB" id="A0A0W8I0F1"/>
<organism evidence="9 10">
    <name type="scientific">Serinicoccus chungangensis</name>
    <dbReference type="NCBI Taxonomy" id="767452"/>
    <lineage>
        <taxon>Bacteria</taxon>
        <taxon>Bacillati</taxon>
        <taxon>Actinomycetota</taxon>
        <taxon>Actinomycetes</taxon>
        <taxon>Micrococcales</taxon>
        <taxon>Ornithinimicrobiaceae</taxon>
        <taxon>Serinicoccus</taxon>
    </lineage>
</organism>
<feature type="compositionally biased region" description="Polar residues" evidence="6">
    <location>
        <begin position="48"/>
        <end position="59"/>
    </location>
</feature>
<dbReference type="Pfam" id="PF13462">
    <property type="entry name" value="Thioredoxin_4"/>
    <property type="match status" value="1"/>
</dbReference>
<feature type="compositionally biased region" description="Acidic residues" evidence="6">
    <location>
        <begin position="60"/>
        <end position="73"/>
    </location>
</feature>
<dbReference type="InterPro" id="IPR013766">
    <property type="entry name" value="Thioredoxin_domain"/>
</dbReference>
<gene>
    <name evidence="9" type="ORF">AVL62_12405</name>
</gene>
<dbReference type="PROSITE" id="PS51352">
    <property type="entry name" value="THIOREDOXIN_2"/>
    <property type="match status" value="1"/>
</dbReference>
<dbReference type="PANTHER" id="PTHR13887:SF14">
    <property type="entry name" value="DISULFIDE BOND FORMATION PROTEIN D"/>
    <property type="match status" value="1"/>
</dbReference>
<keyword evidence="7" id="KW-0812">Transmembrane</keyword>
<dbReference type="EMBL" id="LQBL01000033">
    <property type="protein sequence ID" value="KUG51050.1"/>
    <property type="molecule type" value="Genomic_DNA"/>
</dbReference>
<accession>A0A0W8I0F1</accession>
<comment type="caution">
    <text evidence="9">The sequence shown here is derived from an EMBL/GenBank/DDBJ whole genome shotgun (WGS) entry which is preliminary data.</text>
</comment>
<evidence type="ECO:0000256" key="7">
    <source>
        <dbReference type="SAM" id="Phobius"/>
    </source>
</evidence>
<dbReference type="GO" id="GO:0016491">
    <property type="term" value="F:oxidoreductase activity"/>
    <property type="evidence" value="ECO:0007669"/>
    <property type="project" value="UniProtKB-KW"/>
</dbReference>
<proteinExistence type="inferred from homology"/>
<feature type="transmembrane region" description="Helical" evidence="7">
    <location>
        <begin position="15"/>
        <end position="39"/>
    </location>
</feature>
<keyword evidence="7" id="KW-0472">Membrane</keyword>
<protein>
    <recommendedName>
        <fullName evidence="8">Thioredoxin domain-containing protein</fullName>
    </recommendedName>
</protein>
<dbReference type="InterPro" id="IPR012336">
    <property type="entry name" value="Thioredoxin-like_fold"/>
</dbReference>
<feature type="compositionally biased region" description="Low complexity" evidence="6">
    <location>
        <begin position="95"/>
        <end position="110"/>
    </location>
</feature>
<evidence type="ECO:0000259" key="8">
    <source>
        <dbReference type="PROSITE" id="PS51352"/>
    </source>
</evidence>
<keyword evidence="4" id="KW-1015">Disulfide bond</keyword>
<dbReference type="OrthoDB" id="117402at2"/>
<evidence type="ECO:0000256" key="4">
    <source>
        <dbReference type="ARBA" id="ARBA00023157"/>
    </source>
</evidence>
<keyword evidence="10" id="KW-1185">Reference proteome</keyword>
<evidence type="ECO:0000313" key="9">
    <source>
        <dbReference type="EMBL" id="KUG51050.1"/>
    </source>
</evidence>
<keyword evidence="2" id="KW-0732">Signal</keyword>
<feature type="domain" description="Thioredoxin" evidence="8">
    <location>
        <begin position="81"/>
        <end position="299"/>
    </location>
</feature>
<evidence type="ECO:0000256" key="2">
    <source>
        <dbReference type="ARBA" id="ARBA00022729"/>
    </source>
</evidence>
<evidence type="ECO:0000256" key="6">
    <source>
        <dbReference type="SAM" id="MobiDB-lite"/>
    </source>
</evidence>
<sequence>MSTPTSPQPRTDRTVVAVAWAVAAVVVALATAFIAWLALGERGAEQAATPSPSAGAQSTPEEDGAEGGADEGEGGTQGGAQEDGGSAPDGSTPTDEGSAAEPPADPGAAEQTPPPEVAQMMLDLQRRDPQDPMAVGEVDAPVVMIEYADYRCPYCAQFHLEIRPELLPLVDDGTLRIEFRDFVIFDETSQLAAVAGRAAAEQDRLEEFQSAVFALSTDGHGEYGREDLVDIAEEVGVADLEQFEADLTDSELTAAVEADSAEARAIGVSSTPTFLINTQVLQGAYPADRMLEIIEEQRQDATEQS</sequence>
<dbReference type="RefSeq" id="WP_058892595.1">
    <property type="nucleotide sequence ID" value="NZ_LQBL01000033.1"/>
</dbReference>
<evidence type="ECO:0000313" key="10">
    <source>
        <dbReference type="Proteomes" id="UP000054837"/>
    </source>
</evidence>
<keyword evidence="7" id="KW-1133">Transmembrane helix</keyword>